<protein>
    <recommendedName>
        <fullName evidence="1">Serine-threonine/tyrosine-protein kinase catalytic domain-containing protein</fullName>
    </recommendedName>
</protein>
<dbReference type="InterPro" id="IPR051681">
    <property type="entry name" value="Ser/Thr_Kinases-Pseudokinases"/>
</dbReference>
<evidence type="ECO:0000259" key="1">
    <source>
        <dbReference type="Pfam" id="PF07714"/>
    </source>
</evidence>
<dbReference type="Gene3D" id="1.10.510.10">
    <property type="entry name" value="Transferase(Phosphotransferase) domain 1"/>
    <property type="match status" value="1"/>
</dbReference>
<proteinExistence type="predicted"/>
<dbReference type="InterPro" id="IPR001245">
    <property type="entry name" value="Ser-Thr/Tyr_kinase_cat_dom"/>
</dbReference>
<keyword evidence="3" id="KW-1185">Reference proteome</keyword>
<name>A0A2Z6SC77_9GLOM</name>
<accession>A0A2Z6SC77</accession>
<dbReference type="SUPFAM" id="SSF56112">
    <property type="entry name" value="Protein kinase-like (PK-like)"/>
    <property type="match status" value="1"/>
</dbReference>
<dbReference type="AlphaFoldDB" id="A0A2Z6SC77"/>
<reference evidence="2 3" key="1">
    <citation type="submission" date="2017-11" db="EMBL/GenBank/DDBJ databases">
        <title>The genome of Rhizophagus clarus HR1 reveals common genetic basis of auxotrophy among arbuscular mycorrhizal fungi.</title>
        <authorList>
            <person name="Kobayashi Y."/>
        </authorList>
    </citation>
    <scope>NUCLEOTIDE SEQUENCE [LARGE SCALE GENOMIC DNA]</scope>
    <source>
        <strain evidence="2 3">HR1</strain>
    </source>
</reference>
<gene>
    <name evidence="2" type="ORF">RclHR1_00720001</name>
</gene>
<evidence type="ECO:0000313" key="2">
    <source>
        <dbReference type="EMBL" id="GBC06992.1"/>
    </source>
</evidence>
<dbReference type="InterPro" id="IPR011009">
    <property type="entry name" value="Kinase-like_dom_sf"/>
</dbReference>
<dbReference type="EMBL" id="BEXD01004115">
    <property type="protein sequence ID" value="GBC06992.1"/>
    <property type="molecule type" value="Genomic_DNA"/>
</dbReference>
<comment type="caution">
    <text evidence="2">The sequence shown here is derived from an EMBL/GenBank/DDBJ whole genome shotgun (WGS) entry which is preliminary data.</text>
</comment>
<evidence type="ECO:0000313" key="3">
    <source>
        <dbReference type="Proteomes" id="UP000247702"/>
    </source>
</evidence>
<dbReference type="PANTHER" id="PTHR44329">
    <property type="entry name" value="SERINE/THREONINE-PROTEIN KINASE TNNI3K-RELATED"/>
    <property type="match status" value="1"/>
</dbReference>
<dbReference type="Proteomes" id="UP000247702">
    <property type="component" value="Unassembled WGS sequence"/>
</dbReference>
<dbReference type="GO" id="GO:0004674">
    <property type="term" value="F:protein serine/threonine kinase activity"/>
    <property type="evidence" value="ECO:0007669"/>
    <property type="project" value="TreeGrafter"/>
</dbReference>
<dbReference type="Pfam" id="PF07714">
    <property type="entry name" value="PK_Tyr_Ser-Thr"/>
    <property type="match status" value="1"/>
</dbReference>
<sequence>MIMWELTTGCKPFSDVEHDINLIFKILDGKRPEITEDTPDCYAELMKSCWDPDPKKRPSAKIIRTTFGSWSFRNKNKDIFDKSELIRKELLKSEKLGPEFAKNPHPKAIYTSRPLSSFISKCSSVNSSSSISLYINKQDYNYASKEQEFDIDIKSKFINSLAITSNKRSIEESNIEIYDNNGTYLSDQENMLKPVPVIQRQCEWKLIQSDLFIVTKSVTLLSGDCIEG</sequence>
<feature type="domain" description="Serine-threonine/tyrosine-protein kinase catalytic" evidence="1">
    <location>
        <begin position="2"/>
        <end position="65"/>
    </location>
</feature>
<organism evidence="2 3">
    <name type="scientific">Rhizophagus clarus</name>
    <dbReference type="NCBI Taxonomy" id="94130"/>
    <lineage>
        <taxon>Eukaryota</taxon>
        <taxon>Fungi</taxon>
        <taxon>Fungi incertae sedis</taxon>
        <taxon>Mucoromycota</taxon>
        <taxon>Glomeromycotina</taxon>
        <taxon>Glomeromycetes</taxon>
        <taxon>Glomerales</taxon>
        <taxon>Glomeraceae</taxon>
        <taxon>Rhizophagus</taxon>
    </lineage>
</organism>